<dbReference type="InterPro" id="IPR013228">
    <property type="entry name" value="PE-PPE_C"/>
</dbReference>
<protein>
    <submittedName>
        <fullName evidence="3">PE family protein</fullName>
    </submittedName>
</protein>
<evidence type="ECO:0000259" key="2">
    <source>
        <dbReference type="Pfam" id="PF08237"/>
    </source>
</evidence>
<dbReference type="Proteomes" id="UP000193108">
    <property type="component" value="Unassembled WGS sequence"/>
</dbReference>
<proteinExistence type="predicted"/>
<evidence type="ECO:0000313" key="4">
    <source>
        <dbReference type="Proteomes" id="UP000193108"/>
    </source>
</evidence>
<accession>A0A1X1YY08</accession>
<dbReference type="EMBL" id="LQPI01000080">
    <property type="protein sequence ID" value="ORW15933.1"/>
    <property type="molecule type" value="Genomic_DNA"/>
</dbReference>
<feature type="signal peptide" evidence="1">
    <location>
        <begin position="1"/>
        <end position="27"/>
    </location>
</feature>
<name>A0A1X1YY08_MYCNO</name>
<evidence type="ECO:0000256" key="1">
    <source>
        <dbReference type="SAM" id="SignalP"/>
    </source>
</evidence>
<reference evidence="3 4" key="1">
    <citation type="submission" date="2016-01" db="EMBL/GenBank/DDBJ databases">
        <title>The new phylogeny of the genus Mycobacterium.</title>
        <authorList>
            <person name="Tarcisio F."/>
            <person name="Conor M."/>
            <person name="Antonella G."/>
            <person name="Elisabetta G."/>
            <person name="Giulia F.S."/>
            <person name="Sara T."/>
            <person name="Anna F."/>
            <person name="Clotilde B."/>
            <person name="Roberto B."/>
            <person name="Veronica D.S."/>
            <person name="Fabio R."/>
            <person name="Monica P."/>
            <person name="Olivier J."/>
            <person name="Enrico T."/>
            <person name="Nicola S."/>
        </authorList>
    </citation>
    <scope>NUCLEOTIDE SEQUENCE [LARGE SCALE GENOMIC DNA]</scope>
    <source>
        <strain evidence="3 4">DSM 44164</strain>
    </source>
</reference>
<gene>
    <name evidence="3" type="ORF">AWC18_19445</name>
</gene>
<evidence type="ECO:0000313" key="3">
    <source>
        <dbReference type="EMBL" id="ORW15933.1"/>
    </source>
</evidence>
<sequence length="465" mass="48452">MVDRRLVSLAVAPLLIAGAALPPSVAAAGPGSVSAPVVLLDTEAWGMGGSGTPIPSQALIDAISSRYIMPSSPIFPGQPVFPVDSIHPLFTPEGLYPITGTKSLVLDQSLAQGVQILDATIKERLALGHDLVVVGGSQSSTIASLEMRNLLALPADQIPTADQLSFVLLVDPSNPNGGLLSRFGDPSLPPLTVPSMGVTFSGATPSETPWDTAIYNIEYDGFSDFPRYPLNFLSVLNAVLGIAFVHSTPPDLTDEQIAQSVLLPVSDGYGGHTDYFMIPTENLPLLEPLRFLPILGDPLADLLEPALRVLVNLGYGNIENGWDPGPADLSTPFGVFPDVDLGDVLTALGNGVQQGWEDFIDDLGSLPSLPEALANSAEAIGDFTDMVNDFSAALSKGYSALLPIADLVNALLTSLPAYNVSLFAQEIASGDLLDAFLMPLAADVGLVTTGLGIGLLSVASAFGVF</sequence>
<dbReference type="AlphaFoldDB" id="A0A1X1YY08"/>
<organism evidence="3 4">
    <name type="scientific">Mycolicibacter nonchromogenicus</name>
    <name type="common">Mycobacterium nonchromogenicum</name>
    <dbReference type="NCBI Taxonomy" id="1782"/>
    <lineage>
        <taxon>Bacteria</taxon>
        <taxon>Bacillati</taxon>
        <taxon>Actinomycetota</taxon>
        <taxon>Actinomycetes</taxon>
        <taxon>Mycobacteriales</taxon>
        <taxon>Mycobacteriaceae</taxon>
        <taxon>Mycolicibacter</taxon>
    </lineage>
</organism>
<keyword evidence="1" id="KW-0732">Signal</keyword>
<comment type="caution">
    <text evidence="3">The sequence shown here is derived from an EMBL/GenBank/DDBJ whole genome shotgun (WGS) entry which is preliminary data.</text>
</comment>
<feature type="domain" description="PE-PPE" evidence="2">
    <location>
        <begin position="87"/>
        <end position="315"/>
    </location>
</feature>
<dbReference type="RefSeq" id="WP_085139805.1">
    <property type="nucleotide sequence ID" value="NZ_LQPI01000080.1"/>
</dbReference>
<keyword evidence="4" id="KW-1185">Reference proteome</keyword>
<feature type="chain" id="PRO_5039552058" evidence="1">
    <location>
        <begin position="28"/>
        <end position="465"/>
    </location>
</feature>
<dbReference type="Pfam" id="PF08237">
    <property type="entry name" value="PE-PPE"/>
    <property type="match status" value="1"/>
</dbReference>